<dbReference type="PROSITE" id="PS51746">
    <property type="entry name" value="PPM_2"/>
    <property type="match status" value="1"/>
</dbReference>
<dbReference type="SUPFAM" id="SSF81606">
    <property type="entry name" value="PP2C-like"/>
    <property type="match status" value="1"/>
</dbReference>
<feature type="region of interest" description="Disordered" evidence="1">
    <location>
        <begin position="172"/>
        <end position="198"/>
    </location>
</feature>
<organism evidence="3 4">
    <name type="scientific">Aeriscardovia aeriphila</name>
    <dbReference type="NCBI Taxonomy" id="218139"/>
    <lineage>
        <taxon>Bacteria</taxon>
        <taxon>Bacillati</taxon>
        <taxon>Actinomycetota</taxon>
        <taxon>Actinomycetes</taxon>
        <taxon>Bifidobacteriales</taxon>
        <taxon>Bifidobacteriaceae</taxon>
        <taxon>Aeriscardovia</taxon>
    </lineage>
</organism>
<dbReference type="InterPro" id="IPR001932">
    <property type="entry name" value="PPM-type_phosphatase-like_dom"/>
</dbReference>
<protein>
    <recommendedName>
        <fullName evidence="2">PPM-type phosphatase domain-containing protein</fullName>
    </recommendedName>
</protein>
<reference evidence="3" key="1">
    <citation type="journal article" date="2021" name="PeerJ">
        <title>Extensive microbial diversity within the chicken gut microbiome revealed by metagenomics and culture.</title>
        <authorList>
            <person name="Gilroy R."/>
            <person name="Ravi A."/>
            <person name="Getino M."/>
            <person name="Pursley I."/>
            <person name="Horton D.L."/>
            <person name="Alikhan N.F."/>
            <person name="Baker D."/>
            <person name="Gharbi K."/>
            <person name="Hall N."/>
            <person name="Watson M."/>
            <person name="Adriaenssens E.M."/>
            <person name="Foster-Nyarko E."/>
            <person name="Jarju S."/>
            <person name="Secka A."/>
            <person name="Antonio M."/>
            <person name="Oren A."/>
            <person name="Chaudhuri R.R."/>
            <person name="La Ragione R."/>
            <person name="Hildebrand F."/>
            <person name="Pallen M.J."/>
        </authorList>
    </citation>
    <scope>NUCLEOTIDE SEQUENCE</scope>
    <source>
        <strain evidence="3">578</strain>
    </source>
</reference>
<dbReference type="Proteomes" id="UP000715651">
    <property type="component" value="Unassembled WGS sequence"/>
</dbReference>
<comment type="caution">
    <text evidence="3">The sequence shown here is derived from an EMBL/GenBank/DDBJ whole genome shotgun (WGS) entry which is preliminary data.</text>
</comment>
<proteinExistence type="predicted"/>
<dbReference type="AlphaFoldDB" id="A0A921FSX7"/>
<evidence type="ECO:0000259" key="2">
    <source>
        <dbReference type="PROSITE" id="PS51746"/>
    </source>
</evidence>
<feature type="compositionally biased region" description="Polar residues" evidence="1">
    <location>
        <begin position="174"/>
        <end position="187"/>
    </location>
</feature>
<reference evidence="3" key="2">
    <citation type="submission" date="2021-09" db="EMBL/GenBank/DDBJ databases">
        <authorList>
            <person name="Gilroy R."/>
        </authorList>
    </citation>
    <scope>NUCLEOTIDE SEQUENCE</scope>
    <source>
        <strain evidence="3">578</strain>
    </source>
</reference>
<dbReference type="SMART" id="SM00332">
    <property type="entry name" value="PP2Cc"/>
    <property type="match status" value="1"/>
</dbReference>
<dbReference type="InterPro" id="IPR036457">
    <property type="entry name" value="PPM-type-like_dom_sf"/>
</dbReference>
<dbReference type="SMART" id="SM00331">
    <property type="entry name" value="PP2C_SIG"/>
    <property type="match status" value="1"/>
</dbReference>
<dbReference type="Gene3D" id="3.60.40.10">
    <property type="entry name" value="PPM-type phosphatase domain"/>
    <property type="match status" value="2"/>
</dbReference>
<name>A0A921FSX7_9BIFI</name>
<gene>
    <name evidence="3" type="ORF">K8U78_00360</name>
</gene>
<accession>A0A921FSX7</accession>
<evidence type="ECO:0000313" key="4">
    <source>
        <dbReference type="Proteomes" id="UP000715651"/>
    </source>
</evidence>
<dbReference type="EMBL" id="DYWK01000002">
    <property type="protein sequence ID" value="HJF17625.1"/>
    <property type="molecule type" value="Genomic_DNA"/>
</dbReference>
<feature type="domain" description="PPM-type phosphatase" evidence="2">
    <location>
        <begin position="6"/>
        <end position="360"/>
    </location>
</feature>
<evidence type="ECO:0000313" key="3">
    <source>
        <dbReference type="EMBL" id="HJF17625.1"/>
    </source>
</evidence>
<evidence type="ECO:0000256" key="1">
    <source>
        <dbReference type="SAM" id="MobiDB-lite"/>
    </source>
</evidence>
<sequence>MAVSISSAAFSDIGLVRRDNQDSYLSQDGLYLVADGMGGGVDGREASAAIIAEFAKLAHVSIRSRAMIEDCIQQAQARVAAMAHDGRMAGSTLTGIILKDISGEDPDNCWYVVNIGDSRTYHISELQTEQVVAPRNFLQRALHRKETPEITTATSSTPHYSIPTLDAPHLTLEGASSPTHPTHTEASSYDEVPAPASSDQTMVLPRIRNLTREDVTPGMALAAQGETDNGNLKLDVEVSEQRKATWDVHSFVQVTHDHSKRQEVIDAGEMDEESAKRSIPRNIITQAVGSPDGVSADYFRAGLYGRFVMCSDGIYSEIEPTKFVELACAQQDARTVAQNLVNAALDAGGKDNATVIVVDCLDSAVHQWRSVRLAENEDIETMNDSTLITLRTAVKSSAAARNGAAHQAQ</sequence>